<reference evidence="1" key="2">
    <citation type="journal article" date="2015" name="Fish Shellfish Immunol.">
        <title>Early steps in the European eel (Anguilla anguilla)-Vibrio vulnificus interaction in the gills: Role of the RtxA13 toxin.</title>
        <authorList>
            <person name="Callol A."/>
            <person name="Pajuelo D."/>
            <person name="Ebbesson L."/>
            <person name="Teles M."/>
            <person name="MacKenzie S."/>
            <person name="Amaro C."/>
        </authorList>
    </citation>
    <scope>NUCLEOTIDE SEQUENCE</scope>
</reference>
<evidence type="ECO:0000313" key="1">
    <source>
        <dbReference type="EMBL" id="JAH28240.1"/>
    </source>
</evidence>
<dbReference type="EMBL" id="GBXM01080337">
    <property type="protein sequence ID" value="JAH28240.1"/>
    <property type="molecule type" value="Transcribed_RNA"/>
</dbReference>
<proteinExistence type="predicted"/>
<name>A0A0E9RIH1_ANGAN</name>
<sequence length="59" mass="6999">MTGAEPREEPPQDRPIPVTPIRISRTIAQQKQNYISYRQKWANWHVIWPQSENTLLQTV</sequence>
<reference evidence="1" key="1">
    <citation type="submission" date="2014-11" db="EMBL/GenBank/DDBJ databases">
        <authorList>
            <person name="Amaro Gonzalez C."/>
        </authorList>
    </citation>
    <scope>NUCLEOTIDE SEQUENCE</scope>
</reference>
<protein>
    <submittedName>
        <fullName evidence="1">Uncharacterized protein</fullName>
    </submittedName>
</protein>
<dbReference type="AlphaFoldDB" id="A0A0E9RIH1"/>
<organism evidence="1">
    <name type="scientific">Anguilla anguilla</name>
    <name type="common">European freshwater eel</name>
    <name type="synonym">Muraena anguilla</name>
    <dbReference type="NCBI Taxonomy" id="7936"/>
    <lineage>
        <taxon>Eukaryota</taxon>
        <taxon>Metazoa</taxon>
        <taxon>Chordata</taxon>
        <taxon>Craniata</taxon>
        <taxon>Vertebrata</taxon>
        <taxon>Euteleostomi</taxon>
        <taxon>Actinopterygii</taxon>
        <taxon>Neopterygii</taxon>
        <taxon>Teleostei</taxon>
        <taxon>Anguilliformes</taxon>
        <taxon>Anguillidae</taxon>
        <taxon>Anguilla</taxon>
    </lineage>
</organism>
<accession>A0A0E9RIH1</accession>